<feature type="region of interest" description="Disordered" evidence="1">
    <location>
        <begin position="24"/>
        <end position="52"/>
    </location>
</feature>
<name>A0A8B8UWD8_SACPA</name>
<evidence type="ECO:0000256" key="1">
    <source>
        <dbReference type="SAM" id="MobiDB-lite"/>
    </source>
</evidence>
<dbReference type="VEuPathDB" id="FungiDB:SPAR_L02970"/>
<dbReference type="KEGG" id="spao:SPAR_L02970"/>
<accession>A0A8B8UWD8</accession>
<dbReference type="RefSeq" id="XP_033768021.1">
    <property type="nucleotide sequence ID" value="XM_033912130.1"/>
</dbReference>
<dbReference type="GO" id="GO:0008157">
    <property type="term" value="F:protein phosphatase 1 binding"/>
    <property type="evidence" value="ECO:0007669"/>
    <property type="project" value="TreeGrafter"/>
</dbReference>
<dbReference type="InterPro" id="IPR050782">
    <property type="entry name" value="PP1_regulatory_subunit_3"/>
</dbReference>
<reference evidence="3" key="1">
    <citation type="journal article" date="2017" name="Nat. Genet.">
        <title>Contrasting evolutionary genome dynamics between domesticated and wild yeasts.</title>
        <authorList>
            <person name="Yue J.X."/>
            <person name="Li J."/>
            <person name="Aigrain L."/>
            <person name="Hallin J."/>
            <person name="Persson K."/>
            <person name="Oliver K."/>
            <person name="Bergstrom A."/>
            <person name="Coupland P."/>
            <person name="Warringer J."/>
            <person name="Lagomarsino M.C."/>
            <person name="Fischer G."/>
            <person name="Durbin R."/>
            <person name="Liti G."/>
        </authorList>
    </citation>
    <scope>NUCLEOTIDE SEQUENCE</scope>
    <source>
        <strain evidence="3">CBS432</strain>
    </source>
</reference>
<gene>
    <name evidence="3" type="primary">PIG1</name>
    <name evidence="3" type="ORF">SPAR_L02970</name>
</gene>
<protein>
    <submittedName>
        <fullName evidence="3">Protein phosphatase regulator PIG1</fullName>
    </submittedName>
</protein>
<dbReference type="GO" id="GO:2001069">
    <property type="term" value="F:glycogen binding"/>
    <property type="evidence" value="ECO:0007669"/>
    <property type="project" value="TreeGrafter"/>
</dbReference>
<dbReference type="GO" id="GO:0005979">
    <property type="term" value="P:regulation of glycogen biosynthetic process"/>
    <property type="evidence" value="ECO:0007669"/>
    <property type="project" value="TreeGrafter"/>
</dbReference>
<dbReference type="InterPro" id="IPR005036">
    <property type="entry name" value="CBM21_dom"/>
</dbReference>
<reference evidence="3" key="3">
    <citation type="submission" date="2025-07" db="EMBL/GenBank/DDBJ databases">
        <authorList>
            <consortium name="NCBI Genome Project"/>
        </authorList>
    </citation>
    <scope>NUCLEOTIDE SEQUENCE</scope>
    <source>
        <strain evidence="3">CBS432</strain>
    </source>
</reference>
<dbReference type="InterPro" id="IPR038175">
    <property type="entry name" value="CBM21_dom_sf"/>
</dbReference>
<dbReference type="PANTHER" id="PTHR12307">
    <property type="entry name" value="PROTEIN PHOSPHATASE 1 REGULATORY SUBUNIT"/>
    <property type="match status" value="1"/>
</dbReference>
<sequence>MPFNHGKKLKPSLKLSKTTSISSFVSSTPSNSFSPLEDSTSVSSSTSSSSSGKSVRFATHLYTVKKFNTKLAPISISEKADNKSIRRITSHLTRHLYNNAIPLTFPLIQGEDHPYSLDILDYSDLEYDDKDDEYDNESDVEDNAMFMHDRSLFIEKDILCLGEDNKFDIAEWKLVSSNLSLFKSDYNMDVAELEYKIFKYLNGQNIKVHSLELSDPVNYEDICCNNFGSCQIWGLIFVNNLNFEKKIEIKFTLNNWTDIHYIDAYYNKSVTSQIDEFKFIIDISALKLNLVSKNLIYADFLERKTTCFLNLQFCCRYDVNSFENKSFYDNNDYRNYEVSISLAVINLNRGVSRLPKYNSNLNPSKIGDSNADVTISKNKESLKKPTRKFIKDTDYFNDSPLKHKFYQSFETKAVCKREYTPQTPQAETNDCKMEPFNYFFEPPGSQTDEDISDSSYDLSLHDFNYWEFSNHGLGKALADSDILQFKNYPKPEPFSRNPIADNTFTLNTDDRTLRLKTQEFEDNLSEEGKSAKTRAAVNRTQLYDDEYNTFFIYSTWNNSTDTLMKEKDEAPVESGSCSRLSIATIKAEGDLVRQEDINSDRECSSQEFSPLNNSTPPPFFSCDNMIDSSREYEDKISLSSNEIHILRDYFSKSPSPSLSPIL</sequence>
<feature type="compositionally biased region" description="Low complexity" evidence="1">
    <location>
        <begin position="24"/>
        <end position="51"/>
    </location>
</feature>
<dbReference type="Gene3D" id="2.60.40.2440">
    <property type="entry name" value="Carbohydrate binding type-21 domain"/>
    <property type="match status" value="1"/>
</dbReference>
<reference evidence="3" key="2">
    <citation type="submission" date="2020-01" db="EMBL/GenBank/DDBJ databases">
        <title>Population-level Yeast Reference Genomes.</title>
        <authorList>
            <person name="Yue J.-X."/>
        </authorList>
    </citation>
    <scope>NUCLEOTIDE SEQUENCE</scope>
    <source>
        <strain evidence="3">CBS432</strain>
    </source>
</reference>
<dbReference type="GeneID" id="54632390"/>
<dbReference type="PANTHER" id="PTHR12307:SF51">
    <property type="entry name" value="SERINE_THREONINE-PROTEIN PHOSPHATASE 1 REGULATORY SUBUNIT GAC1-RELATED"/>
    <property type="match status" value="1"/>
</dbReference>
<evidence type="ECO:0000313" key="3">
    <source>
        <dbReference type="RefSeq" id="XP_033768021.1"/>
    </source>
</evidence>
<dbReference type="OrthoDB" id="1881at2759"/>
<dbReference type="AlphaFoldDB" id="A0A8B8UWD8"/>
<feature type="domain" description="CBM21" evidence="2">
    <location>
        <begin position="209"/>
        <end position="339"/>
    </location>
</feature>
<organism evidence="3">
    <name type="scientific">Saccharomyces paradoxus</name>
    <name type="common">Yeast</name>
    <name type="synonym">Saccharomyces douglasii</name>
    <dbReference type="NCBI Taxonomy" id="27291"/>
    <lineage>
        <taxon>Eukaryota</taxon>
        <taxon>Fungi</taxon>
        <taxon>Dikarya</taxon>
        <taxon>Ascomycota</taxon>
        <taxon>Saccharomycotina</taxon>
        <taxon>Saccharomycetes</taxon>
        <taxon>Saccharomycetales</taxon>
        <taxon>Saccharomycetaceae</taxon>
        <taxon>Saccharomyces</taxon>
    </lineage>
</organism>
<proteinExistence type="predicted"/>
<reference evidence="3" key="4">
    <citation type="submission" date="2025-08" db="UniProtKB">
        <authorList>
            <consortium name="RefSeq"/>
        </authorList>
    </citation>
    <scope>IDENTIFICATION</scope>
    <source>
        <strain evidence="3">CBS432</strain>
    </source>
</reference>
<dbReference type="Pfam" id="PF03370">
    <property type="entry name" value="CBM_21"/>
    <property type="match status" value="1"/>
</dbReference>
<evidence type="ECO:0000259" key="2">
    <source>
        <dbReference type="PROSITE" id="PS51159"/>
    </source>
</evidence>
<dbReference type="PROSITE" id="PS51159">
    <property type="entry name" value="CBM21"/>
    <property type="match status" value="1"/>
</dbReference>
<dbReference type="GO" id="GO:0000164">
    <property type="term" value="C:protein phosphatase type 1 complex"/>
    <property type="evidence" value="ECO:0007669"/>
    <property type="project" value="TreeGrafter"/>
</dbReference>